<name>A0ABU1U3Y0_9BACL</name>
<evidence type="ECO:0000313" key="1">
    <source>
        <dbReference type="EMBL" id="MDR7074200.1"/>
    </source>
</evidence>
<accession>A0ABU1U3Y0</accession>
<sequence length="31" mass="3785">MTLNPYEQKDLLMHFLTMGEYAREKNYLYTA</sequence>
<dbReference type="EMBL" id="JAVDWA010000006">
    <property type="protein sequence ID" value="MDR7074200.1"/>
    <property type="molecule type" value="Genomic_DNA"/>
</dbReference>
<reference evidence="1 2" key="1">
    <citation type="submission" date="2023-07" db="EMBL/GenBank/DDBJ databases">
        <title>Sorghum-associated microbial communities from plants grown in Nebraska, USA.</title>
        <authorList>
            <person name="Schachtman D."/>
        </authorList>
    </citation>
    <scope>NUCLEOTIDE SEQUENCE [LARGE SCALE GENOMIC DNA]</scope>
    <source>
        <strain evidence="1 2">BE211</strain>
    </source>
</reference>
<comment type="caution">
    <text evidence="1">The sequence shown here is derived from an EMBL/GenBank/DDBJ whole genome shotgun (WGS) entry which is preliminary data.</text>
</comment>
<evidence type="ECO:0000313" key="2">
    <source>
        <dbReference type="Proteomes" id="UP001258181"/>
    </source>
</evidence>
<protein>
    <submittedName>
        <fullName evidence="1">Uncharacterized protein</fullName>
    </submittedName>
</protein>
<dbReference type="Proteomes" id="UP001258181">
    <property type="component" value="Unassembled WGS sequence"/>
</dbReference>
<proteinExistence type="predicted"/>
<organism evidence="1 2">
    <name type="scientific">Fictibacillus barbaricus</name>
    <dbReference type="NCBI Taxonomy" id="182136"/>
    <lineage>
        <taxon>Bacteria</taxon>
        <taxon>Bacillati</taxon>
        <taxon>Bacillota</taxon>
        <taxon>Bacilli</taxon>
        <taxon>Bacillales</taxon>
        <taxon>Fictibacillaceae</taxon>
        <taxon>Fictibacillus</taxon>
    </lineage>
</organism>
<keyword evidence="2" id="KW-1185">Reference proteome</keyword>
<gene>
    <name evidence="1" type="ORF">J2X07_003195</name>
</gene>